<evidence type="ECO:0000313" key="2">
    <source>
        <dbReference type="EMBL" id="OIG72238.1"/>
    </source>
</evidence>
<reference evidence="3 5" key="2">
    <citation type="submission" date="2017-05" db="EMBL/GenBank/DDBJ databases">
        <title>Draft genome sequence of MDR A. baumannii AB360.</title>
        <authorList>
            <person name="Wareham D.W."/>
            <person name="Bean D.C."/>
        </authorList>
    </citation>
    <scope>NUCLEOTIDE SEQUENCE [LARGE SCALE GENOMIC DNA]</scope>
    <source>
        <strain evidence="3 5">AB360</strain>
    </source>
</reference>
<accession>A0A090B260</accession>
<name>A0A090B260_ACIBA</name>
<dbReference type="SUPFAM" id="SSF143744">
    <property type="entry name" value="GlcG-like"/>
    <property type="match status" value="1"/>
</dbReference>
<feature type="signal peptide" evidence="1">
    <location>
        <begin position="1"/>
        <end position="20"/>
    </location>
</feature>
<protein>
    <recommendedName>
        <fullName evidence="6">Heme-binding protein</fullName>
    </recommendedName>
</protein>
<evidence type="ECO:0000313" key="3">
    <source>
        <dbReference type="EMBL" id="OWK65125.1"/>
    </source>
</evidence>
<dbReference type="Proteomes" id="UP000179937">
    <property type="component" value="Unassembled WGS sequence"/>
</dbReference>
<feature type="chain" id="PRO_5015029730" description="Heme-binding protein" evidence="1">
    <location>
        <begin position="21"/>
        <end position="162"/>
    </location>
</feature>
<dbReference type="Gene3D" id="3.30.450.150">
    <property type="entry name" value="Haem-degrading domain"/>
    <property type="match status" value="1"/>
</dbReference>
<dbReference type="Proteomes" id="UP000197394">
    <property type="component" value="Unassembled WGS sequence"/>
</dbReference>
<keyword evidence="1" id="KW-0732">Signal</keyword>
<evidence type="ECO:0008006" key="6">
    <source>
        <dbReference type="Google" id="ProtNLM"/>
    </source>
</evidence>
<organism evidence="2 4">
    <name type="scientific">Acinetobacter baumannii</name>
    <dbReference type="NCBI Taxonomy" id="470"/>
    <lineage>
        <taxon>Bacteria</taxon>
        <taxon>Pseudomonadati</taxon>
        <taxon>Pseudomonadota</taxon>
        <taxon>Gammaproteobacteria</taxon>
        <taxon>Moraxellales</taxon>
        <taxon>Moraxellaceae</taxon>
        <taxon>Acinetobacter</taxon>
        <taxon>Acinetobacter calcoaceticus/baumannii complex</taxon>
    </lineage>
</organism>
<dbReference type="EMBL" id="NGKM01000028">
    <property type="protein sequence ID" value="OWK65125.1"/>
    <property type="molecule type" value="Genomic_DNA"/>
</dbReference>
<dbReference type="PANTHER" id="PTHR34309:SF10">
    <property type="entry name" value="SLR1406 PROTEIN"/>
    <property type="match status" value="1"/>
</dbReference>
<dbReference type="Pfam" id="PF03928">
    <property type="entry name" value="HbpS-like"/>
    <property type="match status" value="1"/>
</dbReference>
<dbReference type="PANTHER" id="PTHR34309">
    <property type="entry name" value="SLR1406 PROTEIN"/>
    <property type="match status" value="1"/>
</dbReference>
<dbReference type="AlphaFoldDB" id="A0A090B260"/>
<reference evidence="2 4" key="1">
    <citation type="submission" date="2016-05" db="EMBL/GenBank/DDBJ databases">
        <title>The evolution of Acinetobacter baumannii in vivo.</title>
        <authorList>
            <person name="Hua X."/>
            <person name="Yu Y."/>
        </authorList>
    </citation>
    <scope>NUCLEOTIDE SEQUENCE [LARGE SCALE GENOMIC DNA]</scope>
    <source>
        <strain evidence="2 4">XH647</strain>
    </source>
</reference>
<dbReference type="EMBL" id="LYKI01000023">
    <property type="protein sequence ID" value="OIG72238.1"/>
    <property type="molecule type" value="Genomic_DNA"/>
</dbReference>
<evidence type="ECO:0000313" key="4">
    <source>
        <dbReference type="Proteomes" id="UP000179937"/>
    </source>
</evidence>
<dbReference type="InterPro" id="IPR005624">
    <property type="entry name" value="PduO/GlcC-like"/>
</dbReference>
<dbReference type="InterPro" id="IPR038084">
    <property type="entry name" value="PduO/GlcC-like_sf"/>
</dbReference>
<proteinExistence type="predicted"/>
<comment type="caution">
    <text evidence="2">The sequence shown here is derived from an EMBL/GenBank/DDBJ whole genome shotgun (WGS) entry which is preliminary data.</text>
</comment>
<evidence type="ECO:0000313" key="5">
    <source>
        <dbReference type="Proteomes" id="UP000197394"/>
    </source>
</evidence>
<dbReference type="PATRIC" id="fig|470.1577.peg.4045"/>
<gene>
    <name evidence="2" type="ORF">A7M90_04100</name>
    <name evidence="3" type="ORF">CBE85_18385</name>
</gene>
<sequence>MKKLNWLMLAAMLFGNSTFAQPPALNQVYSLDLQTAHLLADSAKEACKKLNQNIAVVVVDRGGNPLTAERHELVGPHNLMAAEKKAYTALSTKTSTLVLSQNSNQNPDAKNLTTVANLLLLGGGVPVRFENQVIGAIGVAGAGGAQNDNQCASKAIETVFRS</sequence>
<evidence type="ECO:0000256" key="1">
    <source>
        <dbReference type="SAM" id="SignalP"/>
    </source>
</evidence>
<dbReference type="InterPro" id="IPR052517">
    <property type="entry name" value="GlcG_carb_metab_protein"/>
</dbReference>